<dbReference type="Proteomes" id="UP000193118">
    <property type="component" value="Unassembled WGS sequence"/>
</dbReference>
<evidence type="ECO:0000313" key="2">
    <source>
        <dbReference type="Proteomes" id="UP000193118"/>
    </source>
</evidence>
<reference evidence="2" key="1">
    <citation type="submission" date="2017-01" db="EMBL/GenBank/DDBJ databases">
        <authorList>
            <person name="Wolfgang W.J."/>
            <person name="Cole J."/>
            <person name="Wroblewski D."/>
            <person name="Mcginnis J."/>
            <person name="Musser K.A."/>
        </authorList>
    </citation>
    <scope>NUCLEOTIDE SEQUENCE [LARGE SCALE GENOMIC DNA]</scope>
    <source>
        <strain evidence="2">DSM 19151</strain>
    </source>
</reference>
<dbReference type="NCBIfam" id="TIGR02292">
    <property type="entry name" value="ygfB_yecA"/>
    <property type="match status" value="1"/>
</dbReference>
<dbReference type="Pfam" id="PF02810">
    <property type="entry name" value="SEC-C"/>
    <property type="match status" value="1"/>
</dbReference>
<dbReference type="InterPro" id="IPR004027">
    <property type="entry name" value="SEC_C_motif"/>
</dbReference>
<name>A0A1X3D2G6_9NEIS</name>
<protein>
    <recommendedName>
        <fullName evidence="3">YecA family protein</fullName>
    </recommendedName>
</protein>
<dbReference type="GeneID" id="94580364"/>
<accession>A0A1X3D2G6</accession>
<evidence type="ECO:0008006" key="3">
    <source>
        <dbReference type="Google" id="ProtNLM"/>
    </source>
</evidence>
<dbReference type="STRING" id="194197.BWD09_11415"/>
<dbReference type="InterPro" id="IPR036255">
    <property type="entry name" value="YgfB-like_sf"/>
</dbReference>
<gene>
    <name evidence="1" type="ORF">BWD09_11415</name>
</gene>
<dbReference type="AlphaFoldDB" id="A0A1X3D2G6"/>
<dbReference type="SUPFAM" id="SSF101327">
    <property type="entry name" value="YgfB-like"/>
    <property type="match status" value="1"/>
</dbReference>
<proteinExistence type="predicted"/>
<organism evidence="1 2">
    <name type="scientific">Neisseria dentiae</name>
    <dbReference type="NCBI Taxonomy" id="194197"/>
    <lineage>
        <taxon>Bacteria</taxon>
        <taxon>Pseudomonadati</taxon>
        <taxon>Pseudomonadota</taxon>
        <taxon>Betaproteobacteria</taxon>
        <taxon>Neisseriales</taxon>
        <taxon>Neisseriaceae</taxon>
        <taxon>Neisseria</taxon>
    </lineage>
</organism>
<dbReference type="InterPro" id="IPR011978">
    <property type="entry name" value="YgfB-like"/>
</dbReference>
<keyword evidence="2" id="KW-1185">Reference proteome</keyword>
<dbReference type="SUPFAM" id="SSF103642">
    <property type="entry name" value="Sec-C motif"/>
    <property type="match status" value="1"/>
</dbReference>
<dbReference type="RefSeq" id="WP_085366926.1">
    <property type="nucleotide sequence ID" value="NZ_CAUJPZ010000073.1"/>
</dbReference>
<dbReference type="Pfam" id="PF03695">
    <property type="entry name" value="UPF0149"/>
    <property type="match status" value="1"/>
</dbReference>
<dbReference type="PANTHER" id="PTHR33747">
    <property type="entry name" value="UPF0225 PROTEIN SCO1677"/>
    <property type="match status" value="1"/>
</dbReference>
<dbReference type="Gene3D" id="3.10.450.50">
    <property type="match status" value="1"/>
</dbReference>
<dbReference type="EMBL" id="MTBO01000043">
    <property type="protein sequence ID" value="OSI14113.1"/>
    <property type="molecule type" value="Genomic_DNA"/>
</dbReference>
<dbReference type="OrthoDB" id="570299at2"/>
<dbReference type="PANTHER" id="PTHR33747:SF1">
    <property type="entry name" value="ADENYLATE CYCLASE-ASSOCIATED CAP C-TERMINAL DOMAIN-CONTAINING PROTEIN"/>
    <property type="match status" value="1"/>
</dbReference>
<evidence type="ECO:0000313" key="1">
    <source>
        <dbReference type="EMBL" id="OSI14113.1"/>
    </source>
</evidence>
<sequence>MFDESSQQRLAQLLDPKAETGATMRCDEVQAYMLALLTGPDELNTGEWLPEVMGGEHLFTPAEEQEIESLVLEMVLDMRMKLDGRMLPDLWLYDDEAGNPDFHTWCNAYLYALDVVPTDWFEAANDEEFEDLFYPIMALGGIYDEDENGEMVLHLTNRELTQLESELPHVLLDIYYYWQSVKNKPQTVRREGAKIGRNDPCPCGSGKKYKTCCGKEQ</sequence>
<comment type="caution">
    <text evidence="1">The sequence shown here is derived from an EMBL/GenBank/DDBJ whole genome shotgun (WGS) entry which is preliminary data.</text>
</comment>